<dbReference type="RefSeq" id="WP_073582791.1">
    <property type="nucleotide sequence ID" value="NZ_AP024898.1"/>
</dbReference>
<dbReference type="GO" id="GO:0016226">
    <property type="term" value="P:iron-sulfur cluster assembly"/>
    <property type="evidence" value="ECO:0007669"/>
    <property type="project" value="InterPro"/>
</dbReference>
<dbReference type="OrthoDB" id="9804157at2"/>
<evidence type="ECO:0000313" key="2">
    <source>
        <dbReference type="EMBL" id="SHO56622.1"/>
    </source>
</evidence>
<feature type="domain" description="NIF system FeS cluster assembly NifU N-terminal" evidence="1">
    <location>
        <begin position="6"/>
        <end position="112"/>
    </location>
</feature>
<sequence length="123" mass="13384">MFNSILVQHFSSPTHQGELADPDTTLALGNPVCGDKVNIDLKFAASGKDAQIIQARFRAWGCATSLAMANAFCSYVEGRSVDSLTELKEHAISALLGELEPSQQHCLDMLNELFQQLKSMEVA</sequence>
<dbReference type="InterPro" id="IPR002871">
    <property type="entry name" value="NIF_FeS_clus_asmbl_NifU_N"/>
</dbReference>
<evidence type="ECO:0000259" key="1">
    <source>
        <dbReference type="Pfam" id="PF01592"/>
    </source>
</evidence>
<keyword evidence="3" id="KW-1185">Reference proteome</keyword>
<dbReference type="GO" id="GO:0005506">
    <property type="term" value="F:iron ion binding"/>
    <property type="evidence" value="ECO:0007669"/>
    <property type="project" value="InterPro"/>
</dbReference>
<evidence type="ECO:0000313" key="3">
    <source>
        <dbReference type="Proteomes" id="UP000184600"/>
    </source>
</evidence>
<dbReference type="SUPFAM" id="SSF82649">
    <property type="entry name" value="SufE/NifU"/>
    <property type="match status" value="1"/>
</dbReference>
<dbReference type="Proteomes" id="UP000184600">
    <property type="component" value="Unassembled WGS sequence"/>
</dbReference>
<dbReference type="Gene3D" id="3.90.1010.10">
    <property type="match status" value="1"/>
</dbReference>
<dbReference type="Pfam" id="PF01592">
    <property type="entry name" value="NifU_N"/>
    <property type="match status" value="1"/>
</dbReference>
<accession>A0A1M7YVI2</accession>
<dbReference type="STRING" id="1117707.VQ7734_02391"/>
<dbReference type="GO" id="GO:0051536">
    <property type="term" value="F:iron-sulfur cluster binding"/>
    <property type="evidence" value="ECO:0007669"/>
    <property type="project" value="InterPro"/>
</dbReference>
<dbReference type="EMBL" id="FRFG01000027">
    <property type="protein sequence ID" value="SHO56622.1"/>
    <property type="molecule type" value="Genomic_DNA"/>
</dbReference>
<dbReference type="PANTHER" id="PTHR10093">
    <property type="entry name" value="IRON-SULFUR CLUSTER ASSEMBLY ENZYME NIFU HOMOLOG"/>
    <property type="match status" value="1"/>
</dbReference>
<reference evidence="3" key="1">
    <citation type="submission" date="2016-12" db="EMBL/GenBank/DDBJ databases">
        <authorList>
            <person name="Rodrigo-Torres L."/>
            <person name="Arahal R.D."/>
            <person name="Lucena T."/>
        </authorList>
    </citation>
    <scope>NUCLEOTIDE SEQUENCE [LARGE SCALE GENOMIC DNA]</scope>
</reference>
<gene>
    <name evidence="2" type="primary">nifU_1</name>
    <name evidence="2" type="ORF">VQ7734_02391</name>
</gene>
<proteinExistence type="predicted"/>
<name>A0A1M7YVI2_9VIBR</name>
<dbReference type="CDD" id="cd06664">
    <property type="entry name" value="IscU_like"/>
    <property type="match status" value="1"/>
</dbReference>
<dbReference type="AlphaFoldDB" id="A0A1M7YVI2"/>
<protein>
    <submittedName>
        <fullName evidence="2">NifU-like protein</fullName>
    </submittedName>
</protein>
<organism evidence="2 3">
    <name type="scientific">Vibrio quintilis</name>
    <dbReference type="NCBI Taxonomy" id="1117707"/>
    <lineage>
        <taxon>Bacteria</taxon>
        <taxon>Pseudomonadati</taxon>
        <taxon>Pseudomonadota</taxon>
        <taxon>Gammaproteobacteria</taxon>
        <taxon>Vibrionales</taxon>
        <taxon>Vibrionaceae</taxon>
        <taxon>Vibrio</taxon>
    </lineage>
</organism>